<reference evidence="1" key="2">
    <citation type="journal article" date="2015" name="Data Brief">
        <title>Shoot transcriptome of the giant reed, Arundo donax.</title>
        <authorList>
            <person name="Barrero R.A."/>
            <person name="Guerrero F.D."/>
            <person name="Moolhuijzen P."/>
            <person name="Goolsby J.A."/>
            <person name="Tidwell J."/>
            <person name="Bellgard S.E."/>
            <person name="Bellgard M.I."/>
        </authorList>
    </citation>
    <scope>NUCLEOTIDE SEQUENCE</scope>
    <source>
        <tissue evidence="1">Shoot tissue taken approximately 20 cm above the soil surface</tissue>
    </source>
</reference>
<accession>A0A0A9B6I9</accession>
<sequence>MGYVGDDAQLVQKLLCSLPRLRGEHLDGNFIAVLQLSLQNLGQNMSLERKNFSVS</sequence>
<dbReference type="EMBL" id="GBRH01240137">
    <property type="protein sequence ID" value="JAD57758.1"/>
    <property type="molecule type" value="Transcribed_RNA"/>
</dbReference>
<protein>
    <submittedName>
        <fullName evidence="1">Uncharacterized protein</fullName>
    </submittedName>
</protein>
<organism evidence="1">
    <name type="scientific">Arundo donax</name>
    <name type="common">Giant reed</name>
    <name type="synonym">Donax arundinaceus</name>
    <dbReference type="NCBI Taxonomy" id="35708"/>
    <lineage>
        <taxon>Eukaryota</taxon>
        <taxon>Viridiplantae</taxon>
        <taxon>Streptophyta</taxon>
        <taxon>Embryophyta</taxon>
        <taxon>Tracheophyta</taxon>
        <taxon>Spermatophyta</taxon>
        <taxon>Magnoliopsida</taxon>
        <taxon>Liliopsida</taxon>
        <taxon>Poales</taxon>
        <taxon>Poaceae</taxon>
        <taxon>PACMAD clade</taxon>
        <taxon>Arundinoideae</taxon>
        <taxon>Arundineae</taxon>
        <taxon>Arundo</taxon>
    </lineage>
</organism>
<reference evidence="1" key="1">
    <citation type="submission" date="2014-09" db="EMBL/GenBank/DDBJ databases">
        <authorList>
            <person name="Magalhaes I.L.F."/>
            <person name="Oliveira U."/>
            <person name="Santos F.R."/>
            <person name="Vidigal T.H.D.A."/>
            <person name="Brescovit A.D."/>
            <person name="Santos A.J."/>
        </authorList>
    </citation>
    <scope>NUCLEOTIDE SEQUENCE</scope>
    <source>
        <tissue evidence="1">Shoot tissue taken approximately 20 cm above the soil surface</tissue>
    </source>
</reference>
<name>A0A0A9B6I9_ARUDO</name>
<dbReference type="AlphaFoldDB" id="A0A0A9B6I9"/>
<proteinExistence type="predicted"/>
<evidence type="ECO:0000313" key="1">
    <source>
        <dbReference type="EMBL" id="JAD57758.1"/>
    </source>
</evidence>